<dbReference type="GO" id="GO:0008270">
    <property type="term" value="F:zinc ion binding"/>
    <property type="evidence" value="ECO:0007669"/>
    <property type="project" value="UniProtKB-KW"/>
</dbReference>
<dbReference type="SMART" id="SM00249">
    <property type="entry name" value="PHD"/>
    <property type="match status" value="1"/>
</dbReference>
<feature type="compositionally biased region" description="Polar residues" evidence="10">
    <location>
        <begin position="214"/>
        <end position="227"/>
    </location>
</feature>
<dbReference type="InterPro" id="IPR019786">
    <property type="entry name" value="Zinc_finger_PHD-type_CS"/>
</dbReference>
<evidence type="ECO:0000256" key="7">
    <source>
        <dbReference type="ARBA" id="ARBA00023163"/>
    </source>
</evidence>
<sequence length="2058" mass="226487">MSSADHHHEPRDPKSKAVGGSREREGPPAPSHSRERTSSRRPIPLADVLLNKGIPGHRKYSAEYERDDVVRGWDTSMLSDLLVAVRNGTADSDDRFESVSDVIDGVERIVTQWKPARESSFPGRANEAPPADAANHSHTPPVAGGAADASHDGPHDDKTEKEARRKPRDGHKPRSTARVGEVAQPAGPAIEEAVDRSPSQEHRLTHPLGRSPSADEQPNSSEGMYQSNVRGVRWRPKDEVWEVWWYEKSGRKWKHFSAKEHGVHRAKALAEQHRLEMESTGQAVVKKRSEHQSGVRGVSYDKKYGGYWTAEWREGRSKKSKYFSVKQLGYEEAKQAAIAHRREMEQRRHTSEAGATRDESLSRSPPKDDDAIHSAPRHGPPSSRPGVSGMEGGDLAAALVEVLSSDGSCGLCWQKGSFRVRVPSSVGEGATERIVDVPVVDLDSRSAVMDAFRRAVEELNRLSTASEGEAAVPLDLSWLDDISSHGSAGPQMRRSRRARRKPMPLRPVSQSPSDRPLGTDVPMPPHIRPRRRHRGRSSHRVSERPVADSSCSESEMLIDRPAAKRHRDESGGGKERCLSAKLSEAGGHALAASLVEQARRQLVDVNQEGTASFGLEWRAEEASFAAYRPDGEAMHDERVFRVSDVTSSRRIFQSFAQAAHHLNIIRHAHHGDTAATIYVQRVSLQPQELHNHAVGSRASARASGDDGDESSHSEMDGYGDVTSPDGRSRPRASKSKTAARKPAEHQSAVRGVSWSEQHQAWQAQWSEKSSGKRERKRFYVKEHGYDKAKALAERHRLEMERTGQASLQKRSKHQSGVRGVHYAKATNLWIACWHVGGRKQRKSFSVAELGYEGAKNAAINHRCAMLQRHYTSEGSVHSVHSACRPQSSRHTAQGSDTHMRDSSVGISVSKRPSKGVARGHSPYDGHRDESFDDESLPLFTRLVGNRATDGPSVERHSGDVADVTSPSIDRRHMESIGRATVRKRSEHQSGVKGVYYHKRSNAWTDDWRTGGKKNFKSFSVKQLGYEDAMSAAIAYRRANAGVTAASHGDVHPAVGHRSRTPLPSPPSRDAAMASSSDSERRGSSSSFCGDGRESESHDSRRPRPPPHPLPKRSSHCHKQPLEGNDLSGVGGGEAAKAQSGEMDEARSGSDESVRCWKCGKGDNEKFLLLCDNRRCSAAYHTYCINLTAVPEGQWFCPECRHSKRAQRADPLMRRGRAQEGDGPACRHAGKRNAVGRKRVRDDPNLDGLTGAFLATALVDRLVRRFNDACPPADGGVGVCMASPRRFGAYFYKQGKYLGFRKFVIDDPNSRDSILEALRLCVAYRNTIHRDQLGDHASVIDLSWLDRQQQGGGAWIAQWYEKSSGKEKRKTFYVKHHGFDKAKALAEEHRLEMDRTGRAAMKRRSEHQSGVKRVRFDKTHNTWEARWKASGQEKTKSFSVKQLGYEEAKGAAISHLRAILKRQSHTSERAAVLDGDPADARSADDGDDPLPGKQRQAPQLRQAGVRAGVPLDPTARRDTKPRRRRDGRLDRNPILKSKTPSRLQQDAPPEPPTNRTAGCGPRVTPVQQGDLIRHFYQQLEALGRAHPDMPLCLRFRSGSALTQLAVEVVLPGTPVQSVPLSAATREAMGAAIDAAWACRQREMDTDGTEDQQPMTHAQRMVLCRVYGQVGHNIGAMLAAVPALSFASVDSFVRHKLPAMVGQRDGEGVKEAANRFIKQLGQHPRQAHATPPRPKQLKAADDEQLPAGDEAPNIALTMRPPPRPQPMSRDAADVVPQTQSPSPANGPHTRDPAAALRMVDGPTHEGRDGGRGDGDGEREGEMIPFDELTNGQLVELLKANPSPDMQRVADRIMTEIGLAVSLLDILDDIDSVAACEDIGRDLGLHKGIALVIIAQLRRFLQSLKRRGAVQWPPGDGVRGDGEGLAAGQSWDAGRLVSAIEREMGMMAEDKRQRHGGKLQHVIDKIKEYGISGMSMSLLVEPPQDSDGSDKGRLEAALIDAAREAIFMGISDMALVKSFIRRALAGRTNDTQPATSCTVLCSSSSVSICTSHPVYLSLFLW</sequence>
<dbReference type="OrthoDB" id="384106at2759"/>
<feature type="region of interest" description="Disordered" evidence="10">
    <location>
        <begin position="113"/>
        <end position="227"/>
    </location>
</feature>
<feature type="compositionally biased region" description="Basic residues" evidence="10">
    <location>
        <begin position="164"/>
        <end position="175"/>
    </location>
</feature>
<dbReference type="PANTHER" id="PTHR47162">
    <property type="entry name" value="OS02G0192300 PROTEIN"/>
    <property type="match status" value="1"/>
</dbReference>
<accession>A0A0G4F439</accession>
<feature type="compositionally biased region" description="Basic and acidic residues" evidence="10">
    <location>
        <begin position="1090"/>
        <end position="1101"/>
    </location>
</feature>
<dbReference type="InterPro" id="IPR019787">
    <property type="entry name" value="Znf_PHD-finger"/>
</dbReference>
<evidence type="ECO:0000256" key="10">
    <source>
        <dbReference type="SAM" id="MobiDB-lite"/>
    </source>
</evidence>
<dbReference type="PhylomeDB" id="A0A0G4F439"/>
<keyword evidence="8" id="KW-0539">Nucleus</keyword>
<dbReference type="InterPro" id="IPR001965">
    <property type="entry name" value="Znf_PHD"/>
</dbReference>
<keyword evidence="6" id="KW-0238">DNA-binding</keyword>
<keyword evidence="2" id="KW-0479">Metal-binding</keyword>
<dbReference type="InterPro" id="IPR001471">
    <property type="entry name" value="AP2/ERF_dom"/>
</dbReference>
<feature type="region of interest" description="Disordered" evidence="10">
    <location>
        <begin position="1718"/>
        <end position="1819"/>
    </location>
</feature>
<evidence type="ECO:0000313" key="12">
    <source>
        <dbReference type="EMBL" id="CEM06613.1"/>
    </source>
</evidence>
<feature type="compositionally biased region" description="Basic residues" evidence="10">
    <location>
        <begin position="527"/>
        <end position="539"/>
    </location>
</feature>
<dbReference type="GO" id="GO:0003677">
    <property type="term" value="F:DNA binding"/>
    <property type="evidence" value="ECO:0007669"/>
    <property type="project" value="UniProtKB-KW"/>
</dbReference>
<evidence type="ECO:0000256" key="8">
    <source>
        <dbReference type="ARBA" id="ARBA00023242"/>
    </source>
</evidence>
<feature type="compositionally biased region" description="Basic and acidic residues" evidence="10">
    <location>
        <begin position="557"/>
        <end position="574"/>
    </location>
</feature>
<feature type="compositionally biased region" description="Basic and acidic residues" evidence="10">
    <location>
        <begin position="1"/>
        <end position="38"/>
    </location>
</feature>
<dbReference type="InParanoid" id="A0A0G4F439"/>
<dbReference type="Pfam" id="PF00628">
    <property type="entry name" value="PHD"/>
    <property type="match status" value="1"/>
</dbReference>
<keyword evidence="5" id="KW-0805">Transcription regulation</keyword>
<reference evidence="12 13" key="1">
    <citation type="submission" date="2014-11" db="EMBL/GenBank/DDBJ databases">
        <authorList>
            <person name="Zhu J."/>
            <person name="Qi W."/>
            <person name="Song R."/>
        </authorList>
    </citation>
    <scope>NUCLEOTIDE SEQUENCE [LARGE SCALE GENOMIC DNA]</scope>
</reference>
<proteinExistence type="predicted"/>
<evidence type="ECO:0000256" key="6">
    <source>
        <dbReference type="ARBA" id="ARBA00023125"/>
    </source>
</evidence>
<evidence type="ECO:0000256" key="1">
    <source>
        <dbReference type="ARBA" id="ARBA00004123"/>
    </source>
</evidence>
<dbReference type="Gene3D" id="1.20.5.2050">
    <property type="match status" value="7"/>
</dbReference>
<feature type="compositionally biased region" description="Basic and acidic residues" evidence="10">
    <location>
        <begin position="336"/>
        <end position="372"/>
    </location>
</feature>
<dbReference type="PROSITE" id="PS01359">
    <property type="entry name" value="ZF_PHD_1"/>
    <property type="match status" value="1"/>
</dbReference>
<keyword evidence="7" id="KW-0804">Transcription</keyword>
<feature type="compositionally biased region" description="Basic and acidic residues" evidence="10">
    <location>
        <begin position="149"/>
        <end position="163"/>
    </location>
</feature>
<feature type="region of interest" description="Disordered" evidence="10">
    <location>
        <begin position="879"/>
        <end position="932"/>
    </location>
</feature>
<feature type="region of interest" description="Disordered" evidence="10">
    <location>
        <begin position="1047"/>
        <end position="1146"/>
    </location>
</feature>
<feature type="domain" description="PHD-type" evidence="11">
    <location>
        <begin position="1152"/>
        <end position="1202"/>
    </location>
</feature>
<comment type="subcellular location">
    <subcellularLocation>
        <location evidence="1">Nucleus</location>
    </subcellularLocation>
</comment>
<feature type="compositionally biased region" description="Polar residues" evidence="10">
    <location>
        <begin position="884"/>
        <end position="896"/>
    </location>
</feature>
<organism evidence="12 13">
    <name type="scientific">Vitrella brassicaformis (strain CCMP3155)</name>
    <dbReference type="NCBI Taxonomy" id="1169540"/>
    <lineage>
        <taxon>Eukaryota</taxon>
        <taxon>Sar</taxon>
        <taxon>Alveolata</taxon>
        <taxon>Colpodellida</taxon>
        <taxon>Vitrellaceae</taxon>
        <taxon>Vitrella</taxon>
    </lineage>
</organism>
<dbReference type="InterPro" id="IPR013083">
    <property type="entry name" value="Znf_RING/FYVE/PHD"/>
</dbReference>
<feature type="region of interest" description="Disordered" evidence="10">
    <location>
        <begin position="483"/>
        <end position="574"/>
    </location>
</feature>
<dbReference type="SUPFAM" id="SSF57903">
    <property type="entry name" value="FYVE/PHD zinc finger"/>
    <property type="match status" value="1"/>
</dbReference>
<evidence type="ECO:0000256" key="4">
    <source>
        <dbReference type="ARBA" id="ARBA00022833"/>
    </source>
</evidence>
<dbReference type="VEuPathDB" id="CryptoDB:Vbra_14390"/>
<feature type="compositionally biased region" description="Basic residues" evidence="10">
    <location>
        <begin position="729"/>
        <end position="739"/>
    </location>
</feature>
<evidence type="ECO:0000259" key="11">
    <source>
        <dbReference type="PROSITE" id="PS50016"/>
    </source>
</evidence>
<dbReference type="PANTHER" id="PTHR47162:SF10">
    <property type="entry name" value="METHYL-CPG-BINDING DOMAIN-CONTAINING PROTEIN 9 ISOFORM X1"/>
    <property type="match status" value="1"/>
</dbReference>
<dbReference type="Proteomes" id="UP000041254">
    <property type="component" value="Unassembled WGS sequence"/>
</dbReference>
<dbReference type="EMBL" id="CDMY01000367">
    <property type="protein sequence ID" value="CEM06613.1"/>
    <property type="molecule type" value="Genomic_DNA"/>
</dbReference>
<dbReference type="GO" id="GO:0003700">
    <property type="term" value="F:DNA-binding transcription factor activity"/>
    <property type="evidence" value="ECO:0007669"/>
    <property type="project" value="InterPro"/>
</dbReference>
<evidence type="ECO:0000256" key="5">
    <source>
        <dbReference type="ARBA" id="ARBA00023015"/>
    </source>
</evidence>
<dbReference type="Gene3D" id="3.30.40.10">
    <property type="entry name" value="Zinc/RING finger domain, C3HC4 (zinc finger)"/>
    <property type="match status" value="1"/>
</dbReference>
<feature type="region of interest" description="Disordered" evidence="10">
    <location>
        <begin position="1463"/>
        <end position="1562"/>
    </location>
</feature>
<dbReference type="PROSITE" id="PS50016">
    <property type="entry name" value="ZF_PHD_2"/>
    <property type="match status" value="1"/>
</dbReference>
<protein>
    <recommendedName>
        <fullName evidence="11">PHD-type domain-containing protein</fullName>
    </recommendedName>
</protein>
<feature type="region of interest" description="Disordered" evidence="10">
    <location>
        <begin position="1"/>
        <end position="61"/>
    </location>
</feature>
<feature type="compositionally biased region" description="Basic residues" evidence="10">
    <location>
        <begin position="1102"/>
        <end position="1118"/>
    </location>
</feature>
<dbReference type="GO" id="GO:0005634">
    <property type="term" value="C:nucleus"/>
    <property type="evidence" value="ECO:0007669"/>
    <property type="project" value="UniProtKB-SubCell"/>
</dbReference>
<name>A0A0G4F439_VITBC</name>
<keyword evidence="13" id="KW-1185">Reference proteome</keyword>
<feature type="compositionally biased region" description="Basic and acidic residues" evidence="10">
    <location>
        <begin position="193"/>
        <end position="204"/>
    </location>
</feature>
<evidence type="ECO:0000256" key="3">
    <source>
        <dbReference type="ARBA" id="ARBA00022771"/>
    </source>
</evidence>
<feature type="region of interest" description="Disordered" evidence="10">
    <location>
        <begin position="689"/>
        <end position="755"/>
    </location>
</feature>
<gene>
    <name evidence="12" type="ORF">Vbra_14390</name>
</gene>
<feature type="compositionally biased region" description="Basic and acidic residues" evidence="10">
    <location>
        <begin position="1800"/>
        <end position="1819"/>
    </location>
</feature>
<feature type="compositionally biased region" description="Low complexity" evidence="10">
    <location>
        <begin position="1067"/>
        <end position="1076"/>
    </location>
</feature>
<evidence type="ECO:0000256" key="9">
    <source>
        <dbReference type="PROSITE-ProRule" id="PRU00146"/>
    </source>
</evidence>
<dbReference type="InterPro" id="IPR011011">
    <property type="entry name" value="Znf_FYVE_PHD"/>
</dbReference>
<feature type="region of interest" description="Disordered" evidence="10">
    <location>
        <begin position="336"/>
        <end position="391"/>
    </location>
</feature>
<keyword evidence="4" id="KW-0862">Zinc</keyword>
<evidence type="ECO:0000256" key="2">
    <source>
        <dbReference type="ARBA" id="ARBA00022723"/>
    </source>
</evidence>
<feature type="compositionally biased region" description="Basic residues" evidence="10">
    <location>
        <begin position="493"/>
        <end position="503"/>
    </location>
</feature>
<evidence type="ECO:0000313" key="13">
    <source>
        <dbReference type="Proteomes" id="UP000041254"/>
    </source>
</evidence>
<dbReference type="Pfam" id="PF00847">
    <property type="entry name" value="AP2"/>
    <property type="match status" value="7"/>
</dbReference>
<dbReference type="CDD" id="cd15545">
    <property type="entry name" value="PHD_BAZ2A_like"/>
    <property type="match status" value="1"/>
</dbReference>
<keyword evidence="3 9" id="KW-0863">Zinc-finger</keyword>